<evidence type="ECO:0000313" key="1">
    <source>
        <dbReference type="EMBL" id="SFF93438.1"/>
    </source>
</evidence>
<protein>
    <recommendedName>
        <fullName evidence="3">YxcD family protein</fullName>
    </recommendedName>
</protein>
<dbReference type="RefSeq" id="WP_093668844.1">
    <property type="nucleotide sequence ID" value="NZ_FOOY01000003.1"/>
</dbReference>
<sequence length="96" mass="11121">METMTISEQDIVNALCLHLANKKDLDPQKVQIELFYDDDYGYSAEAYIGDRKQILVEANIIEALRYWLETEMNKDPYGSLRFELNEDAGITAHYQA</sequence>
<dbReference type="EMBL" id="FOOY01000003">
    <property type="protein sequence ID" value="SFF93438.1"/>
    <property type="molecule type" value="Genomic_DNA"/>
</dbReference>
<name>A0A1I2MQN7_9BACL</name>
<dbReference type="STRING" id="269670.SAMN02982927_00012"/>
<dbReference type="Pfam" id="PF10850">
    <property type="entry name" value="DUF2653"/>
    <property type="match status" value="1"/>
</dbReference>
<gene>
    <name evidence="1" type="ORF">SAMN02982927_00012</name>
</gene>
<dbReference type="AlphaFoldDB" id="A0A1I2MQN7"/>
<proteinExistence type="predicted"/>
<organism evidence="1 2">
    <name type="scientific">Sporolactobacillus nakayamae</name>
    <dbReference type="NCBI Taxonomy" id="269670"/>
    <lineage>
        <taxon>Bacteria</taxon>
        <taxon>Bacillati</taxon>
        <taxon>Bacillota</taxon>
        <taxon>Bacilli</taxon>
        <taxon>Bacillales</taxon>
        <taxon>Sporolactobacillaceae</taxon>
        <taxon>Sporolactobacillus</taxon>
    </lineage>
</organism>
<evidence type="ECO:0008006" key="3">
    <source>
        <dbReference type="Google" id="ProtNLM"/>
    </source>
</evidence>
<keyword evidence="2" id="KW-1185">Reference proteome</keyword>
<reference evidence="2" key="1">
    <citation type="submission" date="2016-10" db="EMBL/GenBank/DDBJ databases">
        <authorList>
            <person name="Varghese N."/>
            <person name="Submissions S."/>
        </authorList>
    </citation>
    <scope>NUCLEOTIDE SEQUENCE [LARGE SCALE GENOMIC DNA]</scope>
    <source>
        <strain evidence="2">ATCC 700379</strain>
    </source>
</reference>
<accession>A0A1I2MQN7</accession>
<evidence type="ECO:0000313" key="2">
    <source>
        <dbReference type="Proteomes" id="UP000198752"/>
    </source>
</evidence>
<dbReference type="Proteomes" id="UP000198752">
    <property type="component" value="Unassembled WGS sequence"/>
</dbReference>
<dbReference type="InterPro" id="IPR020516">
    <property type="entry name" value="Uncharacterised_YxcD"/>
</dbReference>
<dbReference type="OrthoDB" id="2360753at2"/>